<dbReference type="InterPro" id="IPR000917">
    <property type="entry name" value="Sulfatase_N"/>
</dbReference>
<gene>
    <name evidence="8" type="ORF">EI77_03271</name>
</gene>
<evidence type="ECO:0000256" key="1">
    <source>
        <dbReference type="ARBA" id="ARBA00008779"/>
    </source>
</evidence>
<dbReference type="CDD" id="cd16143">
    <property type="entry name" value="ARS_like"/>
    <property type="match status" value="1"/>
</dbReference>
<comment type="similarity">
    <text evidence="1">Belongs to the sulfatase family.</text>
</comment>
<name>A0A4R7RRD3_9BACT</name>
<evidence type="ECO:0000256" key="2">
    <source>
        <dbReference type="ARBA" id="ARBA00022723"/>
    </source>
</evidence>
<evidence type="ECO:0000256" key="3">
    <source>
        <dbReference type="ARBA" id="ARBA00022801"/>
    </source>
</evidence>
<dbReference type="GO" id="GO:0046872">
    <property type="term" value="F:metal ion binding"/>
    <property type="evidence" value="ECO:0007669"/>
    <property type="project" value="UniProtKB-KW"/>
</dbReference>
<evidence type="ECO:0000256" key="4">
    <source>
        <dbReference type="ARBA" id="ARBA00022837"/>
    </source>
</evidence>
<evidence type="ECO:0000256" key="5">
    <source>
        <dbReference type="SAM" id="MobiDB-lite"/>
    </source>
</evidence>
<dbReference type="PANTHER" id="PTHR42693">
    <property type="entry name" value="ARYLSULFATASE FAMILY MEMBER"/>
    <property type="match status" value="1"/>
</dbReference>
<feature type="signal peptide" evidence="6">
    <location>
        <begin position="1"/>
        <end position="20"/>
    </location>
</feature>
<dbReference type="InterPro" id="IPR017850">
    <property type="entry name" value="Alkaline_phosphatase_core_sf"/>
</dbReference>
<feature type="compositionally biased region" description="Basic and acidic residues" evidence="5">
    <location>
        <begin position="510"/>
        <end position="520"/>
    </location>
</feature>
<dbReference type="AlphaFoldDB" id="A0A4R7RRD3"/>
<dbReference type="Gene3D" id="3.40.720.10">
    <property type="entry name" value="Alkaline Phosphatase, subunit A"/>
    <property type="match status" value="1"/>
</dbReference>
<evidence type="ECO:0000259" key="7">
    <source>
        <dbReference type="Pfam" id="PF00884"/>
    </source>
</evidence>
<organism evidence="8 9">
    <name type="scientific">Prosthecobacter fusiformis</name>
    <dbReference type="NCBI Taxonomy" id="48464"/>
    <lineage>
        <taxon>Bacteria</taxon>
        <taxon>Pseudomonadati</taxon>
        <taxon>Verrucomicrobiota</taxon>
        <taxon>Verrucomicrobiia</taxon>
        <taxon>Verrucomicrobiales</taxon>
        <taxon>Verrucomicrobiaceae</taxon>
        <taxon>Prosthecobacter</taxon>
    </lineage>
</organism>
<dbReference type="PANTHER" id="PTHR42693:SF53">
    <property type="entry name" value="ENDO-4-O-SULFATASE"/>
    <property type="match status" value="1"/>
</dbReference>
<protein>
    <submittedName>
        <fullName evidence="8">Arylsulfatase A-like enzyme</fullName>
    </submittedName>
</protein>
<comment type="caution">
    <text evidence="8">The sequence shown here is derived from an EMBL/GenBank/DDBJ whole genome shotgun (WGS) entry which is preliminary data.</text>
</comment>
<dbReference type="OrthoDB" id="9770482at2"/>
<dbReference type="InterPro" id="IPR050738">
    <property type="entry name" value="Sulfatase"/>
</dbReference>
<dbReference type="RefSeq" id="WP_133796294.1">
    <property type="nucleotide sequence ID" value="NZ_SOCA01000006.1"/>
</dbReference>
<sequence>MKFIPLLAILGMAIATTASAAEKPNFIFILCDDLGYGDLKCLNTDGKIPTPNMDRIAKEGVTFTDAHTPSSVCTPTRYGTLTGRYNWRTKLQKGVLGGLSPHLIATDRMTVASMLKAQGYHTATIGKWHLGMDWQIKEGQTVSELTIESNEQAWSVDFTQPAKNGPNAVGFDYYFGISASLDMVPYCFIENTRVTAQPTEDRSLEMIQGATERYTRKGPAAPGFTGYEVLPTLASKATAYITEKAADSKAGKPFFIYLPLASPHTPILPNPEWRGKSGLNQYGDFVMETDAAIGSILKSLDDNGLTENTAIILTSDNGCSPSADYPALLAKGHNPSGKMRGHKADIYDGGHRVPFLVRWPAKVKAGQTTAQLTCLTDFLATAAEITGASIPENAAEDSFSFLPALLGEKGEATRPSLVHHSIQGIFAIREGKWKLALCPGSGGWSDPRPGTEPKDSPPVQLFDMDADLGEQNNLSTQHPEIVASLTQKLEILIANGRSTPGANLANDVPVEMRKKPEPSKKGAKGKKPKKATK</sequence>
<dbReference type="Pfam" id="PF00884">
    <property type="entry name" value="Sulfatase"/>
    <property type="match status" value="1"/>
</dbReference>
<keyword evidence="3" id="KW-0378">Hydrolase</keyword>
<feature type="region of interest" description="Disordered" evidence="5">
    <location>
        <begin position="495"/>
        <end position="533"/>
    </location>
</feature>
<accession>A0A4R7RRD3</accession>
<dbReference type="GO" id="GO:0004065">
    <property type="term" value="F:arylsulfatase activity"/>
    <property type="evidence" value="ECO:0007669"/>
    <property type="project" value="TreeGrafter"/>
</dbReference>
<dbReference type="PROSITE" id="PS00149">
    <property type="entry name" value="SULFATASE_2"/>
    <property type="match status" value="1"/>
</dbReference>
<reference evidence="8 9" key="1">
    <citation type="submission" date="2019-03" db="EMBL/GenBank/DDBJ databases">
        <title>Genomic Encyclopedia of Archaeal and Bacterial Type Strains, Phase II (KMG-II): from individual species to whole genera.</title>
        <authorList>
            <person name="Goeker M."/>
        </authorList>
    </citation>
    <scope>NUCLEOTIDE SEQUENCE [LARGE SCALE GENOMIC DNA]</scope>
    <source>
        <strain evidence="8 9">ATCC 25309</strain>
    </source>
</reference>
<proteinExistence type="inferred from homology"/>
<feature type="compositionally biased region" description="Basic residues" evidence="5">
    <location>
        <begin position="521"/>
        <end position="533"/>
    </location>
</feature>
<evidence type="ECO:0000313" key="9">
    <source>
        <dbReference type="Proteomes" id="UP000295662"/>
    </source>
</evidence>
<feature type="region of interest" description="Disordered" evidence="5">
    <location>
        <begin position="440"/>
        <end position="461"/>
    </location>
</feature>
<keyword evidence="4" id="KW-0106">Calcium</keyword>
<dbReference type="EMBL" id="SOCA01000006">
    <property type="protein sequence ID" value="TDU68154.1"/>
    <property type="molecule type" value="Genomic_DNA"/>
</dbReference>
<keyword evidence="6" id="KW-0732">Signal</keyword>
<feature type="domain" description="Sulfatase N-terminal" evidence="7">
    <location>
        <begin position="24"/>
        <end position="387"/>
    </location>
</feature>
<keyword evidence="9" id="KW-1185">Reference proteome</keyword>
<dbReference type="Gene3D" id="3.30.1120.10">
    <property type="match status" value="1"/>
</dbReference>
<dbReference type="SUPFAM" id="SSF53649">
    <property type="entry name" value="Alkaline phosphatase-like"/>
    <property type="match status" value="1"/>
</dbReference>
<keyword evidence="2" id="KW-0479">Metal-binding</keyword>
<feature type="chain" id="PRO_5020894783" evidence="6">
    <location>
        <begin position="21"/>
        <end position="533"/>
    </location>
</feature>
<dbReference type="InterPro" id="IPR024607">
    <property type="entry name" value="Sulfatase_CS"/>
</dbReference>
<evidence type="ECO:0000256" key="6">
    <source>
        <dbReference type="SAM" id="SignalP"/>
    </source>
</evidence>
<dbReference type="Proteomes" id="UP000295662">
    <property type="component" value="Unassembled WGS sequence"/>
</dbReference>
<evidence type="ECO:0000313" key="8">
    <source>
        <dbReference type="EMBL" id="TDU68154.1"/>
    </source>
</evidence>